<evidence type="ECO:0000313" key="7">
    <source>
        <dbReference type="Proteomes" id="UP000422736"/>
    </source>
</evidence>
<dbReference type="InterPro" id="IPR000058">
    <property type="entry name" value="Znf_AN1"/>
</dbReference>
<dbReference type="SMART" id="SM00154">
    <property type="entry name" value="ZnF_AN1"/>
    <property type="match status" value="1"/>
</dbReference>
<dbReference type="Proteomes" id="UP000422736">
    <property type="component" value="Chromosome 6"/>
</dbReference>
<dbReference type="EMBL" id="CP015059">
    <property type="protein sequence ID" value="QGN17130.1"/>
    <property type="molecule type" value="Genomic_DNA"/>
</dbReference>
<dbReference type="PANTHER" id="PTHR14677">
    <property type="entry name" value="ARSENITE INDUCUBLE RNA ASSOCIATED PROTEIN AIP-1-RELATED"/>
    <property type="match status" value="1"/>
</dbReference>
<accession>A0ABX6EXR2</accession>
<feature type="domain" description="AN1-type" evidence="5">
    <location>
        <begin position="8"/>
        <end position="54"/>
    </location>
</feature>
<protein>
    <submittedName>
        <fullName evidence="6">Protein CUZ1</fullName>
    </submittedName>
</protein>
<gene>
    <name evidence="6" type="primary">CUZ1</name>
    <name evidence="6" type="ORF">FIM1_3861</name>
</gene>
<dbReference type="PROSITE" id="PS51039">
    <property type="entry name" value="ZF_AN1"/>
    <property type="match status" value="1"/>
</dbReference>
<evidence type="ECO:0000313" key="6">
    <source>
        <dbReference type="EMBL" id="QGN17130.1"/>
    </source>
</evidence>
<evidence type="ECO:0000256" key="3">
    <source>
        <dbReference type="ARBA" id="ARBA00022833"/>
    </source>
</evidence>
<proteinExistence type="predicted"/>
<evidence type="ECO:0000256" key="2">
    <source>
        <dbReference type="ARBA" id="ARBA00022771"/>
    </source>
</evidence>
<keyword evidence="7" id="KW-1185">Reference proteome</keyword>
<dbReference type="Pfam" id="PF01428">
    <property type="entry name" value="zf-AN1"/>
    <property type="match status" value="1"/>
</dbReference>
<reference evidence="6 7" key="2">
    <citation type="submission" date="2019-11" db="EMBL/GenBank/DDBJ databases">
        <authorList>
            <person name="Lu H."/>
        </authorList>
    </citation>
    <scope>NUCLEOTIDE SEQUENCE [LARGE SCALE GENOMIC DNA]</scope>
    <source>
        <strain evidence="6 7">FIM1</strain>
    </source>
</reference>
<dbReference type="SUPFAM" id="SSF118310">
    <property type="entry name" value="AN1-like Zinc finger"/>
    <property type="match status" value="1"/>
</dbReference>
<evidence type="ECO:0000259" key="5">
    <source>
        <dbReference type="PROSITE" id="PS51039"/>
    </source>
</evidence>
<evidence type="ECO:0000256" key="1">
    <source>
        <dbReference type="ARBA" id="ARBA00022723"/>
    </source>
</evidence>
<organism evidence="6 7">
    <name type="scientific">Kluyveromyces marxianus</name>
    <name type="common">Yeast</name>
    <name type="synonym">Candida kefyr</name>
    <dbReference type="NCBI Taxonomy" id="4911"/>
    <lineage>
        <taxon>Eukaryota</taxon>
        <taxon>Fungi</taxon>
        <taxon>Dikarya</taxon>
        <taxon>Ascomycota</taxon>
        <taxon>Saccharomycotina</taxon>
        <taxon>Saccharomycetes</taxon>
        <taxon>Saccharomycetales</taxon>
        <taxon>Saccharomycetaceae</taxon>
        <taxon>Kluyveromyces</taxon>
    </lineage>
</organism>
<dbReference type="Gene3D" id="4.10.1110.10">
    <property type="entry name" value="AN1-like Zinc finger"/>
    <property type="match status" value="1"/>
</dbReference>
<dbReference type="Pfam" id="PF25327">
    <property type="entry name" value="UBL_ZFAND1"/>
    <property type="match status" value="1"/>
</dbReference>
<sequence length="271" mass="30176">MTKEVGMLDVGTHCALCREIDFLPFHCSACNSDFCAKHRLKEDHYCESLRTNQKVPVTPQKESSRSNSPPGAFFQSLLPAKAHDRVQTLLQDDKKLQQQPNNMKSALLASNTSQSRRAIDKLKRFFAKNGKTFENKKSTTKLSSANKLIQVTKMKRTAIGDNSIPLANRIYVWCYVVADSPQDQKKPSPNEVFISKTWPIGRALDSLASILNVKNSNIDHAVSDNEKLFLYRGDPASQHLLPASGRVASLVKEGDTLYLVRGLDVDASANE</sequence>
<dbReference type="InterPro" id="IPR057358">
    <property type="entry name" value="UBL_ZFAND1-like"/>
</dbReference>
<dbReference type="InterPro" id="IPR035896">
    <property type="entry name" value="AN1-like_Znf"/>
</dbReference>
<name>A0ABX6EXR2_KLUMA</name>
<reference evidence="6 7" key="1">
    <citation type="submission" date="2016-03" db="EMBL/GenBank/DDBJ databases">
        <title>How can Kluyveromyces marxianus grow so fast - potential evolutionary course in Saccharomyces Complex revealed by comparative genomics.</title>
        <authorList>
            <person name="Mo W."/>
            <person name="Lu W."/>
            <person name="Yang X."/>
            <person name="Qi J."/>
            <person name="Lv H."/>
        </authorList>
    </citation>
    <scope>NUCLEOTIDE SEQUENCE [LARGE SCALE GENOMIC DNA]</scope>
    <source>
        <strain evidence="6 7">FIM1</strain>
    </source>
</reference>
<keyword evidence="3" id="KW-0862">Zinc</keyword>
<dbReference type="PANTHER" id="PTHR14677:SF40">
    <property type="entry name" value="CDC48-ASSOCIATED UBIQUITIN-LIKE_ZINC FINGER PROTEIN 1"/>
    <property type="match status" value="1"/>
</dbReference>
<keyword evidence="2 4" id="KW-0863">Zinc-finger</keyword>
<keyword evidence="1" id="KW-0479">Metal-binding</keyword>
<evidence type="ECO:0000256" key="4">
    <source>
        <dbReference type="PROSITE-ProRule" id="PRU00449"/>
    </source>
</evidence>